<evidence type="ECO:0000313" key="3">
    <source>
        <dbReference type="Proteomes" id="UP001174932"/>
    </source>
</evidence>
<reference evidence="2" key="1">
    <citation type="journal article" date="2015" name="Int. J. Syst. Evol. Microbiol.">
        <title>Rhizobium alvei sp. nov., isolated from a freshwater river.</title>
        <authorList>
            <person name="Sheu S.Y."/>
            <person name="Huang H.W."/>
            <person name="Young C.C."/>
            <person name="Chen W.M."/>
        </authorList>
    </citation>
    <scope>NUCLEOTIDE SEQUENCE</scope>
    <source>
        <strain evidence="2">TNR-22</strain>
    </source>
</reference>
<dbReference type="Pfam" id="PF00565">
    <property type="entry name" value="SNase"/>
    <property type="match status" value="1"/>
</dbReference>
<gene>
    <name evidence="2" type="ORF">Q4481_12310</name>
</gene>
<name>A0ABT8YM34_9HYPH</name>
<dbReference type="InterPro" id="IPR016071">
    <property type="entry name" value="Staphylococal_nuclease_OB-fold"/>
</dbReference>
<protein>
    <submittedName>
        <fullName evidence="2">Thermonuclease family protein</fullName>
    </submittedName>
</protein>
<dbReference type="InterPro" id="IPR035437">
    <property type="entry name" value="SNase_OB-fold_sf"/>
</dbReference>
<evidence type="ECO:0000313" key="2">
    <source>
        <dbReference type="EMBL" id="MDO6964742.1"/>
    </source>
</evidence>
<accession>A0ABT8YM34</accession>
<evidence type="ECO:0000259" key="1">
    <source>
        <dbReference type="PROSITE" id="PS50830"/>
    </source>
</evidence>
<dbReference type="RefSeq" id="WP_304376675.1">
    <property type="nucleotide sequence ID" value="NZ_JAUOZU010000008.1"/>
</dbReference>
<dbReference type="Gene3D" id="2.40.50.90">
    <property type="match status" value="1"/>
</dbReference>
<dbReference type="PROSITE" id="PS50830">
    <property type="entry name" value="TNASE_3"/>
    <property type="match status" value="1"/>
</dbReference>
<proteinExistence type="predicted"/>
<keyword evidence="3" id="KW-1185">Reference proteome</keyword>
<dbReference type="EMBL" id="JAUOZU010000008">
    <property type="protein sequence ID" value="MDO6964742.1"/>
    <property type="molecule type" value="Genomic_DNA"/>
</dbReference>
<sequence>MKPIQIGTTIFALLVFWRPMPAEAASLAREEIAGPIPAELVSVVDGDTLLVTARPWPQHRIAVLVRIRGIDTPELKSKCNGERALAELARKRLTDFLAEGEGRGLALSQISGDKYFGRVVADVSRSDGSDAASMLLSAGLAVTYQGGKKSRPVCTD</sequence>
<feature type="domain" description="TNase-like" evidence="1">
    <location>
        <begin position="34"/>
        <end position="156"/>
    </location>
</feature>
<dbReference type="Proteomes" id="UP001174932">
    <property type="component" value="Unassembled WGS sequence"/>
</dbReference>
<reference evidence="2" key="2">
    <citation type="submission" date="2023-07" db="EMBL/GenBank/DDBJ databases">
        <authorList>
            <person name="Shen H."/>
        </authorList>
    </citation>
    <scope>NUCLEOTIDE SEQUENCE</scope>
    <source>
        <strain evidence="2">TNR-22</strain>
    </source>
</reference>
<dbReference type="SUPFAM" id="SSF50199">
    <property type="entry name" value="Staphylococcal nuclease"/>
    <property type="match status" value="1"/>
</dbReference>
<organism evidence="2 3">
    <name type="scientific">Rhizobium alvei</name>
    <dbReference type="NCBI Taxonomy" id="1132659"/>
    <lineage>
        <taxon>Bacteria</taxon>
        <taxon>Pseudomonadati</taxon>
        <taxon>Pseudomonadota</taxon>
        <taxon>Alphaproteobacteria</taxon>
        <taxon>Hyphomicrobiales</taxon>
        <taxon>Rhizobiaceae</taxon>
        <taxon>Rhizobium/Agrobacterium group</taxon>
        <taxon>Rhizobium</taxon>
    </lineage>
</organism>
<comment type="caution">
    <text evidence="2">The sequence shown here is derived from an EMBL/GenBank/DDBJ whole genome shotgun (WGS) entry which is preliminary data.</text>
</comment>